<name>A0A085MYG7_9BILA</name>
<dbReference type="SUPFAM" id="SSF103657">
    <property type="entry name" value="BAR/IMD domain-like"/>
    <property type="match status" value="1"/>
</dbReference>
<feature type="compositionally biased region" description="Polar residues" evidence="6">
    <location>
        <begin position="479"/>
        <end position="499"/>
    </location>
</feature>
<dbReference type="PROSITE" id="PS51741">
    <property type="entry name" value="F_BAR"/>
    <property type="match status" value="1"/>
</dbReference>
<dbReference type="Gene3D" id="6.10.140.470">
    <property type="match status" value="1"/>
</dbReference>
<evidence type="ECO:0000256" key="1">
    <source>
        <dbReference type="ARBA" id="ARBA00022443"/>
    </source>
</evidence>
<dbReference type="AlphaFoldDB" id="A0A085MYG7"/>
<feature type="region of interest" description="Disordered" evidence="6">
    <location>
        <begin position="466"/>
        <end position="499"/>
    </location>
</feature>
<dbReference type="Pfam" id="PF00611">
    <property type="entry name" value="FCH"/>
    <property type="match status" value="1"/>
</dbReference>
<dbReference type="InterPro" id="IPR036028">
    <property type="entry name" value="SH3-like_dom_sf"/>
</dbReference>
<evidence type="ECO:0000256" key="5">
    <source>
        <dbReference type="SAM" id="Coils"/>
    </source>
</evidence>
<evidence type="ECO:0000256" key="2">
    <source>
        <dbReference type="ARBA" id="ARBA00023054"/>
    </source>
</evidence>
<feature type="coiled-coil region" evidence="5">
    <location>
        <begin position="110"/>
        <end position="186"/>
    </location>
</feature>
<evidence type="ECO:0000256" key="3">
    <source>
        <dbReference type="PROSITE-ProRule" id="PRU00192"/>
    </source>
</evidence>
<dbReference type="PANTHER" id="PTHR15735:SF12">
    <property type="entry name" value="CDC42-INTERACTING PROTEIN 4, ISOFORM B"/>
    <property type="match status" value="1"/>
</dbReference>
<dbReference type="SMART" id="SM00055">
    <property type="entry name" value="FCH"/>
    <property type="match status" value="1"/>
</dbReference>
<reference evidence="9" key="1">
    <citation type="journal article" date="2014" name="Nat. Genet.">
        <title>Genome and transcriptome of the porcine whipworm Trichuris suis.</title>
        <authorList>
            <person name="Jex A.R."/>
            <person name="Nejsum P."/>
            <person name="Schwarz E.M."/>
            <person name="Hu L."/>
            <person name="Young N.D."/>
            <person name="Hall R.S."/>
            <person name="Korhonen P.K."/>
            <person name="Liao S."/>
            <person name="Thamsborg S."/>
            <person name="Xia J."/>
            <person name="Xu P."/>
            <person name="Wang S."/>
            <person name="Scheerlinck J.P."/>
            <person name="Hofmann A."/>
            <person name="Sternberg P.W."/>
            <person name="Wang J."/>
            <person name="Gasser R.B."/>
        </authorList>
    </citation>
    <scope>NUCLEOTIDE SEQUENCE [LARGE SCALE GENOMIC DNA]</scope>
    <source>
        <strain evidence="9">DCEP-RM93F</strain>
    </source>
</reference>
<dbReference type="PANTHER" id="PTHR15735">
    <property type="entry name" value="FCH AND DOUBLE SH3 DOMAINS PROTEIN"/>
    <property type="match status" value="1"/>
</dbReference>
<dbReference type="EMBL" id="KL367599">
    <property type="protein sequence ID" value="KFD62263.1"/>
    <property type="molecule type" value="Genomic_DNA"/>
</dbReference>
<feature type="domain" description="SH3" evidence="7">
    <location>
        <begin position="532"/>
        <end position="596"/>
    </location>
</feature>
<dbReference type="InterPro" id="IPR027267">
    <property type="entry name" value="AH/BAR_dom_sf"/>
</dbReference>
<keyword evidence="1 3" id="KW-0728">SH3 domain</keyword>
<dbReference type="Proteomes" id="UP000030758">
    <property type="component" value="Unassembled WGS sequence"/>
</dbReference>
<dbReference type="Gene3D" id="2.30.30.40">
    <property type="entry name" value="SH3 Domains"/>
    <property type="match status" value="1"/>
</dbReference>
<evidence type="ECO:0000256" key="4">
    <source>
        <dbReference type="PROSITE-ProRule" id="PRU01077"/>
    </source>
</evidence>
<dbReference type="SUPFAM" id="SSF50044">
    <property type="entry name" value="SH3-domain"/>
    <property type="match status" value="1"/>
</dbReference>
<sequence>LVSFGPWRIARCCCFLIWHAKVKDQTDVVSVHTLKGIEFLEKCSAYVKDRCVVEQQYASSLRNLVKKHQSKKKDDDHFTSNIAFREILNELNDLAGQHEVMVEGFQDRVLTEITRLVKEFKEQRKRLLAEVDRLEQNRVSAIESMKKAKKEYEKACREAELSDSKYKKADADINLSRAEVEKARSNSIARTQQAESAKSTYASELGKTNDYQRQFYSELLPNVLQKLQEMDEDRIGQVRRLFCVCVEVESSVIPIVQRCFDGMLQEANKVDPAADSLTLVDRYRSGYGLPEEFPFVDLNPPAPAASATVGEVQNGLSNGTDGACPRTNSLGSCRLDSKQLHRAYSGRKKGGTLRRIFGNKWSEDHAKEFADLPPSQQCKQVEEQMFRCEKTIEKTQAEKQGLLKMKGLYAANPSYGDPVVVAGQLERCENELKVAATELQRLKALHAEATSRLNMPINATSVPFVNTSASKHTKRSSVSDESLSRNSDASPRNSSSQDVHSCLASESSFRNVDSDCDSANNVYYNNDMDDTMILGKATALYDFAGGSEGMISIRQSEQLLILEVDTGDGWTKVRRTKPCPDYEGFVPSSYLKLEFYGDT</sequence>
<feature type="coiled-coil region" evidence="5">
    <location>
        <begin position="425"/>
        <end position="452"/>
    </location>
</feature>
<dbReference type="SMART" id="SM00326">
    <property type="entry name" value="SH3"/>
    <property type="match status" value="1"/>
</dbReference>
<feature type="domain" description="F-BAR" evidence="8">
    <location>
        <begin position="2"/>
        <end position="275"/>
    </location>
</feature>
<organism evidence="9">
    <name type="scientific">Trichuris suis</name>
    <name type="common">pig whipworm</name>
    <dbReference type="NCBI Taxonomy" id="68888"/>
    <lineage>
        <taxon>Eukaryota</taxon>
        <taxon>Metazoa</taxon>
        <taxon>Ecdysozoa</taxon>
        <taxon>Nematoda</taxon>
        <taxon>Enoplea</taxon>
        <taxon>Dorylaimia</taxon>
        <taxon>Trichinellida</taxon>
        <taxon>Trichuridae</taxon>
        <taxon>Trichuris</taxon>
    </lineage>
</organism>
<dbReference type="Pfam" id="PF25610">
    <property type="entry name" value="HR1_TOCA"/>
    <property type="match status" value="1"/>
</dbReference>
<proteinExistence type="predicted"/>
<protein>
    <recommendedName>
        <fullName evidence="10">Formin-binding protein 1-like</fullName>
    </recommendedName>
</protein>
<dbReference type="InterPro" id="IPR001452">
    <property type="entry name" value="SH3_domain"/>
</dbReference>
<dbReference type="Gene3D" id="1.20.1270.60">
    <property type="entry name" value="Arfaptin homology (AH) domain/BAR domain"/>
    <property type="match status" value="1"/>
</dbReference>
<evidence type="ECO:0000259" key="8">
    <source>
        <dbReference type="PROSITE" id="PS51741"/>
    </source>
</evidence>
<evidence type="ECO:0000259" key="7">
    <source>
        <dbReference type="PROSITE" id="PS50002"/>
    </source>
</evidence>
<feature type="non-terminal residue" evidence="9">
    <location>
        <position position="1"/>
    </location>
</feature>
<evidence type="ECO:0000313" key="9">
    <source>
        <dbReference type="EMBL" id="KFD62263.1"/>
    </source>
</evidence>
<accession>A0A085MYG7</accession>
<evidence type="ECO:0000256" key="6">
    <source>
        <dbReference type="SAM" id="MobiDB-lite"/>
    </source>
</evidence>
<gene>
    <name evidence="9" type="ORF">M514_10480</name>
</gene>
<dbReference type="InterPro" id="IPR057870">
    <property type="entry name" value="HR1_TOCA"/>
</dbReference>
<dbReference type="PROSITE" id="PS50002">
    <property type="entry name" value="SH3"/>
    <property type="match status" value="1"/>
</dbReference>
<evidence type="ECO:0008006" key="10">
    <source>
        <dbReference type="Google" id="ProtNLM"/>
    </source>
</evidence>
<keyword evidence="2 4" id="KW-0175">Coiled coil</keyword>
<dbReference type="Pfam" id="PF00018">
    <property type="entry name" value="SH3_1"/>
    <property type="match status" value="1"/>
</dbReference>
<dbReference type="InterPro" id="IPR031160">
    <property type="entry name" value="F_BAR_dom"/>
</dbReference>
<dbReference type="InterPro" id="IPR001060">
    <property type="entry name" value="FCH_dom"/>
</dbReference>
<dbReference type="CDD" id="cd11911">
    <property type="entry name" value="SH3_CIP4-like"/>
    <property type="match status" value="1"/>
</dbReference>